<dbReference type="Proteomes" id="UP000298030">
    <property type="component" value="Unassembled WGS sequence"/>
</dbReference>
<feature type="region of interest" description="Disordered" evidence="1">
    <location>
        <begin position="524"/>
        <end position="622"/>
    </location>
</feature>
<feature type="non-terminal residue" evidence="2">
    <location>
        <position position="1"/>
    </location>
</feature>
<gene>
    <name evidence="2" type="ORF">FA13DRAFT_1649583</name>
</gene>
<dbReference type="STRING" id="71717.A0A4Y7SAP6"/>
<dbReference type="AlphaFoldDB" id="A0A4Y7SAP6"/>
<evidence type="ECO:0000313" key="3">
    <source>
        <dbReference type="Proteomes" id="UP000298030"/>
    </source>
</evidence>
<dbReference type="OrthoDB" id="3208495at2759"/>
<feature type="compositionally biased region" description="Basic residues" evidence="1">
    <location>
        <begin position="539"/>
        <end position="549"/>
    </location>
</feature>
<feature type="compositionally biased region" description="Acidic residues" evidence="1">
    <location>
        <begin position="1108"/>
        <end position="1119"/>
    </location>
</feature>
<feature type="region of interest" description="Disordered" evidence="1">
    <location>
        <begin position="1066"/>
        <end position="1126"/>
    </location>
</feature>
<evidence type="ECO:0000256" key="1">
    <source>
        <dbReference type="SAM" id="MobiDB-lite"/>
    </source>
</evidence>
<reference evidence="2 3" key="1">
    <citation type="journal article" date="2019" name="Nat. Ecol. Evol.">
        <title>Megaphylogeny resolves global patterns of mushroom evolution.</title>
        <authorList>
            <person name="Varga T."/>
            <person name="Krizsan K."/>
            <person name="Foldi C."/>
            <person name="Dima B."/>
            <person name="Sanchez-Garcia M."/>
            <person name="Sanchez-Ramirez S."/>
            <person name="Szollosi G.J."/>
            <person name="Szarkandi J.G."/>
            <person name="Papp V."/>
            <person name="Albert L."/>
            <person name="Andreopoulos W."/>
            <person name="Angelini C."/>
            <person name="Antonin V."/>
            <person name="Barry K.W."/>
            <person name="Bougher N.L."/>
            <person name="Buchanan P."/>
            <person name="Buyck B."/>
            <person name="Bense V."/>
            <person name="Catcheside P."/>
            <person name="Chovatia M."/>
            <person name="Cooper J."/>
            <person name="Damon W."/>
            <person name="Desjardin D."/>
            <person name="Finy P."/>
            <person name="Geml J."/>
            <person name="Haridas S."/>
            <person name="Hughes K."/>
            <person name="Justo A."/>
            <person name="Karasinski D."/>
            <person name="Kautmanova I."/>
            <person name="Kiss B."/>
            <person name="Kocsube S."/>
            <person name="Kotiranta H."/>
            <person name="LaButti K.M."/>
            <person name="Lechner B.E."/>
            <person name="Liimatainen K."/>
            <person name="Lipzen A."/>
            <person name="Lukacs Z."/>
            <person name="Mihaltcheva S."/>
            <person name="Morgado L.N."/>
            <person name="Niskanen T."/>
            <person name="Noordeloos M.E."/>
            <person name="Ohm R.A."/>
            <person name="Ortiz-Santana B."/>
            <person name="Ovrebo C."/>
            <person name="Racz N."/>
            <person name="Riley R."/>
            <person name="Savchenko A."/>
            <person name="Shiryaev A."/>
            <person name="Soop K."/>
            <person name="Spirin V."/>
            <person name="Szebenyi C."/>
            <person name="Tomsovsky M."/>
            <person name="Tulloss R.E."/>
            <person name="Uehling J."/>
            <person name="Grigoriev I.V."/>
            <person name="Vagvolgyi C."/>
            <person name="Papp T."/>
            <person name="Martin F.M."/>
            <person name="Miettinen O."/>
            <person name="Hibbett D.S."/>
            <person name="Nagy L.G."/>
        </authorList>
    </citation>
    <scope>NUCLEOTIDE SEQUENCE [LARGE SCALE GENOMIC DNA]</scope>
    <source>
        <strain evidence="2 3">FP101781</strain>
    </source>
</reference>
<protein>
    <submittedName>
        <fullName evidence="2">Uncharacterized protein</fullName>
    </submittedName>
</protein>
<feature type="compositionally biased region" description="Pro residues" evidence="1">
    <location>
        <begin position="598"/>
        <end position="621"/>
    </location>
</feature>
<feature type="compositionally biased region" description="Basic and acidic residues" evidence="1">
    <location>
        <begin position="524"/>
        <end position="538"/>
    </location>
</feature>
<proteinExistence type="predicted"/>
<organism evidence="2 3">
    <name type="scientific">Coprinellus micaceus</name>
    <name type="common">Glistening ink-cap mushroom</name>
    <name type="synonym">Coprinus micaceus</name>
    <dbReference type="NCBI Taxonomy" id="71717"/>
    <lineage>
        <taxon>Eukaryota</taxon>
        <taxon>Fungi</taxon>
        <taxon>Dikarya</taxon>
        <taxon>Basidiomycota</taxon>
        <taxon>Agaricomycotina</taxon>
        <taxon>Agaricomycetes</taxon>
        <taxon>Agaricomycetidae</taxon>
        <taxon>Agaricales</taxon>
        <taxon>Agaricineae</taxon>
        <taxon>Psathyrellaceae</taxon>
        <taxon>Coprinellus</taxon>
    </lineage>
</organism>
<accession>A0A4Y7SAP6</accession>
<keyword evidence="3" id="KW-1185">Reference proteome</keyword>
<dbReference type="EMBL" id="QPFP01000281">
    <property type="protein sequence ID" value="TEB18199.1"/>
    <property type="molecule type" value="Genomic_DNA"/>
</dbReference>
<dbReference type="InterPro" id="IPR041078">
    <property type="entry name" value="Plavaka"/>
</dbReference>
<dbReference type="Pfam" id="PF18759">
    <property type="entry name" value="Plavaka"/>
    <property type="match status" value="1"/>
</dbReference>
<sequence>PSFLTRPNAFRLMKRFSPNPPPKHDPDSLLTKFDLYDSTHHADSDDNPKKPSPYAPFPNLSSFELGDWFYGQGSQKSLKDFKALIDILTKPGFSLEDIQSTKWTRVFQDLGKNKEEINPKTSQWVDDAGWKATEVEIEVPLHNKTGGKGVERHIAGKLFHRNIMSIVEEKVMNTEDFRQFHRSGHELLWQPDPLKPSTHFRVMSELYHSDAFLEAEMEINQCTLPPAHKDCKHPRVLIGLMFWSDATHVSTFSTTKLWPLYMLFANESKYRRAKDGTDLCNHVAYFDAWEIILDDELIKAIVEGLVIKCCDGVLRRFFIRIFTYATDYPEKVLMATIKARGDCPCVQCLIQKKNLSQMGTPADMAFRKANPRVDDDARQERVSEARAAIKSGLAVAGDSVVKFLSHSEVPVENAFSKRLRKTGFNIFKSLTVDILHEFEIGVFKSLFIHLIRILDASAPGGTLIHELDRRRAARDYEDVLQLLFLNARWHALAKLRMQTEGTITLLEVVTPQLGDQYRQFATKTEKIHTLERPNEAGKRAKAANKKQGQKKGGTSHPPEATAPQVPILSLPSENRRPCPAPRQPVPMHLSSGNSYPSSPRPPVPVPSTLPSPSPRPSPINIPPRNLQFGTSNIHSSPMLAAVGPSPAVRSSTIPGAMLGREGGHGLRDHLMVPPTVPSHPWGGQVPVPLMANNRVHGSGHSRGGYYDRNSAFGAPFDMTAAPNNRTVGGGLANYSEVFAPPRTSGRPAAVANVAMPHGMAQAGSVVVRDSAPRPGFDMGASNVYPLQGEYFHKSPKAWTKQTSRRQLRMELSRHERRRKRLRTFVSSLKQHLLPRFIRLARPDLKDPALGAFVKSQDWSHLVLKNDRLYTHQILRLKYTTYDTRRDEDIIHLDTAQCNLMLHNPEYSYKSKTPKHPFRYCKVIAILHADVAYVGELGPRPFTHHRLDFLWVRWYDVLPASSEFQLDRAKLLPLNERGSHSFIDPSLALRACHMIPRFRKGMKHLDGKGTSELANDGSDWLEYYINRFVDRDMFMRYEWGLGVGHTYAHTNSLDAMKKILAPLPSSAKNARLGENPIQTAGVSRPAGGELEDTSGSHAQVEEGWLEGNAGDDGDDDDDDSSICTDATSLRGYSDAELEREVELFGKDIY</sequence>
<evidence type="ECO:0000313" key="2">
    <source>
        <dbReference type="EMBL" id="TEB18199.1"/>
    </source>
</evidence>
<name>A0A4Y7SAP6_COPMI</name>
<comment type="caution">
    <text evidence="2">The sequence shown here is derived from an EMBL/GenBank/DDBJ whole genome shotgun (WGS) entry which is preliminary data.</text>
</comment>